<accession>A0A0D0NS23</accession>
<dbReference type="Proteomes" id="UP000032066">
    <property type="component" value="Unassembled WGS sequence"/>
</dbReference>
<dbReference type="PROSITE" id="PS50234">
    <property type="entry name" value="VWFA"/>
    <property type="match status" value="1"/>
</dbReference>
<dbReference type="SUPFAM" id="SSF53300">
    <property type="entry name" value="vWA-like"/>
    <property type="match status" value="1"/>
</dbReference>
<proteinExistence type="predicted"/>
<organism evidence="2 3">
    <name type="scientific">Kitasatospora griseola</name>
    <name type="common">Streptomyces griseolosporeus</name>
    <dbReference type="NCBI Taxonomy" id="2064"/>
    <lineage>
        <taxon>Bacteria</taxon>
        <taxon>Bacillati</taxon>
        <taxon>Actinomycetota</taxon>
        <taxon>Actinomycetes</taxon>
        <taxon>Kitasatosporales</taxon>
        <taxon>Streptomycetaceae</taxon>
        <taxon>Kitasatospora</taxon>
    </lineage>
</organism>
<feature type="domain" description="VWFA" evidence="1">
    <location>
        <begin position="10"/>
        <end position="192"/>
    </location>
</feature>
<comment type="caution">
    <text evidence="2">The sequence shown here is derived from an EMBL/GenBank/DDBJ whole genome shotgun (WGS) entry which is preliminary data.</text>
</comment>
<evidence type="ECO:0000313" key="2">
    <source>
        <dbReference type="EMBL" id="KIQ61931.1"/>
    </source>
</evidence>
<name>A0A0D0NS23_KITGR</name>
<dbReference type="InterPro" id="IPR036465">
    <property type="entry name" value="vWFA_dom_sf"/>
</dbReference>
<dbReference type="RefSeq" id="WP_043913680.1">
    <property type="nucleotide sequence ID" value="NZ_BMRI01000001.1"/>
</dbReference>
<dbReference type="STRING" id="2064.TR51_22140"/>
<dbReference type="InterPro" id="IPR002035">
    <property type="entry name" value="VWF_A"/>
</dbReference>
<protein>
    <submittedName>
        <fullName evidence="2">von Willebrand factor type A domain protein</fullName>
    </submittedName>
</protein>
<dbReference type="EMBL" id="JXZB01000004">
    <property type="protein sequence ID" value="KIQ61931.1"/>
    <property type="molecule type" value="Genomic_DNA"/>
</dbReference>
<evidence type="ECO:0000259" key="1">
    <source>
        <dbReference type="PROSITE" id="PS50234"/>
    </source>
</evidence>
<dbReference type="OrthoDB" id="9806395at2"/>
<dbReference type="PATRIC" id="fig|2064.6.peg.4755"/>
<evidence type="ECO:0000313" key="3">
    <source>
        <dbReference type="Proteomes" id="UP000032066"/>
    </source>
</evidence>
<gene>
    <name evidence="2" type="ORF">TR51_22140</name>
</gene>
<keyword evidence="3" id="KW-1185">Reference proteome</keyword>
<reference evidence="2 3" key="1">
    <citation type="submission" date="2015-02" db="EMBL/GenBank/DDBJ databases">
        <title>Draft genome sequence of Kitasatospora griseola MF730-N6, a bafilomycin, terpentecin and satosporin producer.</title>
        <authorList>
            <person name="Arens J.C."/>
            <person name="Haltli B."/>
            <person name="Kerr R.G."/>
        </authorList>
    </citation>
    <scope>NUCLEOTIDE SEQUENCE [LARGE SCALE GENOMIC DNA]</scope>
    <source>
        <strain evidence="2 3">MF730-N6</strain>
    </source>
</reference>
<dbReference type="Gene3D" id="3.40.50.410">
    <property type="entry name" value="von Willebrand factor, type A domain"/>
    <property type="match status" value="1"/>
</dbReference>
<dbReference type="AlphaFoldDB" id="A0A0D0NS23"/>
<sequence>MAEIKGVLLPAYVLADESGSMGPYREELSEGLVSLCEGLRAEPMVAAKLRLAVLGFADDVQVRLAVADMRAETSLPEVVIRGTTRYRAVFDDLRQRIPTDVQWLRGQGYKVHRPVVFFLSDGQPTDGDGWRRSHALLVDRARTPTAPNIIACGIGSAEARTMLEVATRPEFAFVAVPGADIGRAISEFFHSLTASLVSSGQALNSANPQLVVNRPDQFTMAIDEVGL</sequence>